<dbReference type="GeneID" id="3923824"/>
<keyword evidence="4 6" id="KW-0689">Ribosomal protein</keyword>
<evidence type="ECO:0000259" key="7">
    <source>
        <dbReference type="SMART" id="SM01402"/>
    </source>
</evidence>
<dbReference type="InterPro" id="IPR011332">
    <property type="entry name" value="Ribosomal_zn-bd"/>
</dbReference>
<evidence type="ECO:0000256" key="6">
    <source>
        <dbReference type="HAMAP-Rule" id="MF_00777"/>
    </source>
</evidence>
<dbReference type="HAMAP" id="MF_00777">
    <property type="entry name" value="Ribosomal_eS31"/>
    <property type="match status" value="1"/>
</dbReference>
<keyword evidence="2 6" id="KW-0863">Zinc-finger</keyword>
<dbReference type="Gene3D" id="6.20.50.150">
    <property type="match status" value="1"/>
</dbReference>
<feature type="domain" description="Small ribosomal subunit protein eS31" evidence="7">
    <location>
        <begin position="16"/>
        <end position="58"/>
    </location>
</feature>
<comment type="cofactor">
    <cofactor evidence="6">
        <name>Zn(2+)</name>
        <dbReference type="ChEBI" id="CHEBI:29105"/>
    </cofactor>
    <text evidence="6">Binds 1 zinc ion per subunit.</text>
</comment>
<dbReference type="Proteomes" id="UP000001941">
    <property type="component" value="Chromosome"/>
</dbReference>
<gene>
    <name evidence="6" type="primary">rps27ae</name>
    <name evidence="8" type="ordered locus">Mhun_2867</name>
</gene>
<evidence type="ECO:0000313" key="9">
    <source>
        <dbReference type="Proteomes" id="UP000001941"/>
    </source>
</evidence>
<dbReference type="STRING" id="323259.Mhun_2867"/>
<dbReference type="InParanoid" id="Q2FS44"/>
<dbReference type="OrthoDB" id="25142at2157"/>
<dbReference type="InterPro" id="IPR002906">
    <property type="entry name" value="Ribosomal_eS31"/>
</dbReference>
<evidence type="ECO:0000256" key="5">
    <source>
        <dbReference type="ARBA" id="ARBA00023274"/>
    </source>
</evidence>
<feature type="binding site" evidence="6">
    <location>
        <position position="55"/>
    </location>
    <ligand>
        <name>Zn(2+)</name>
        <dbReference type="ChEBI" id="CHEBI:29105"/>
    </ligand>
</feature>
<evidence type="ECO:0000256" key="4">
    <source>
        <dbReference type="ARBA" id="ARBA00022980"/>
    </source>
</evidence>
<dbReference type="AlphaFoldDB" id="Q2FS44"/>
<feature type="binding site" evidence="6">
    <location>
        <position position="37"/>
    </location>
    <ligand>
        <name>Zn(2+)</name>
        <dbReference type="ChEBI" id="CHEBI:29105"/>
    </ligand>
</feature>
<dbReference type="EMBL" id="CP000254">
    <property type="protein sequence ID" value="ABD42559.1"/>
    <property type="molecule type" value="Genomic_DNA"/>
</dbReference>
<dbReference type="eggNOG" id="arCOG04183">
    <property type="taxonomic scope" value="Archaea"/>
</dbReference>
<reference evidence="9" key="1">
    <citation type="journal article" date="2016" name="Stand. Genomic Sci.">
        <title>Complete genome sequence of Methanospirillum hungatei type strain JF1.</title>
        <authorList>
            <person name="Gunsalus R.P."/>
            <person name="Cook L.E."/>
            <person name="Crable B."/>
            <person name="Rohlin L."/>
            <person name="McDonald E."/>
            <person name="Mouttaki H."/>
            <person name="Sieber J.R."/>
            <person name="Poweleit N."/>
            <person name="Zhou H."/>
            <person name="Lapidus A.L."/>
            <person name="Daligault H.E."/>
            <person name="Land M."/>
            <person name="Gilna P."/>
            <person name="Ivanova N."/>
            <person name="Kyrpides N."/>
            <person name="Culley D.E."/>
            <person name="McInerney M.J."/>
        </authorList>
    </citation>
    <scope>NUCLEOTIDE SEQUENCE [LARGE SCALE GENOMIC DNA]</scope>
    <source>
        <strain evidence="9">ATCC 27890 / DSM 864 / NBRC 100397 / JF-1</strain>
    </source>
</reference>
<proteinExistence type="inferred from homology"/>
<keyword evidence="1 6" id="KW-0479">Metal-binding</keyword>
<evidence type="ECO:0000256" key="3">
    <source>
        <dbReference type="ARBA" id="ARBA00022833"/>
    </source>
</evidence>
<keyword evidence="3 6" id="KW-0862">Zinc</keyword>
<keyword evidence="9" id="KW-1185">Reference proteome</keyword>
<feature type="binding site" evidence="6">
    <location>
        <position position="34"/>
    </location>
    <ligand>
        <name>Zn(2+)</name>
        <dbReference type="ChEBI" id="CHEBI:29105"/>
    </ligand>
</feature>
<dbReference type="EnsemblBacteria" id="ABD42559">
    <property type="protein sequence ID" value="ABD42559"/>
    <property type="gene ID" value="Mhun_2867"/>
</dbReference>
<dbReference type="RefSeq" id="WP_011449812.1">
    <property type="nucleotide sequence ID" value="NC_007796.1"/>
</dbReference>
<dbReference type="GO" id="GO:0006412">
    <property type="term" value="P:translation"/>
    <property type="evidence" value="ECO:0007669"/>
    <property type="project" value="UniProtKB-UniRule"/>
</dbReference>
<feature type="binding site" evidence="6">
    <location>
        <position position="52"/>
    </location>
    <ligand>
        <name>Zn(2+)</name>
        <dbReference type="ChEBI" id="CHEBI:29105"/>
    </ligand>
</feature>
<dbReference type="KEGG" id="mhu:Mhun_2867"/>
<dbReference type="NCBIfam" id="NF001669">
    <property type="entry name" value="PRK00432.1"/>
    <property type="match status" value="1"/>
</dbReference>
<dbReference type="Pfam" id="PF01599">
    <property type="entry name" value="Ribosomal_S27"/>
    <property type="match status" value="1"/>
</dbReference>
<dbReference type="FunCoup" id="Q2FS44">
    <property type="interactions" value="57"/>
</dbReference>
<sequence length="62" mass="6957">MAAKKAKKSEKAAVKRSAYFKVEGKNAVPQRRYCPRCGPGVFMGEHKDRVTCGKCGYTEFKK</sequence>
<name>Q2FS44_METHJ</name>
<evidence type="ECO:0000313" key="8">
    <source>
        <dbReference type="EMBL" id="ABD42559.1"/>
    </source>
</evidence>
<evidence type="ECO:0000256" key="2">
    <source>
        <dbReference type="ARBA" id="ARBA00022771"/>
    </source>
</evidence>
<dbReference type="GO" id="GO:0003735">
    <property type="term" value="F:structural constituent of ribosome"/>
    <property type="evidence" value="ECO:0007669"/>
    <property type="project" value="InterPro"/>
</dbReference>
<dbReference type="InterPro" id="IPR038582">
    <property type="entry name" value="Ribosomal_eS31_euk-type_sf"/>
</dbReference>
<comment type="subunit">
    <text evidence="6">Part of the 30S ribosomal subunit.</text>
</comment>
<dbReference type="GO" id="GO:0008270">
    <property type="term" value="F:zinc ion binding"/>
    <property type="evidence" value="ECO:0007669"/>
    <property type="project" value="UniProtKB-UniRule"/>
</dbReference>
<dbReference type="GO" id="GO:1990904">
    <property type="term" value="C:ribonucleoprotein complex"/>
    <property type="evidence" value="ECO:0007669"/>
    <property type="project" value="UniProtKB-KW"/>
</dbReference>
<evidence type="ECO:0000256" key="1">
    <source>
        <dbReference type="ARBA" id="ARBA00022723"/>
    </source>
</evidence>
<dbReference type="SMART" id="SM01402">
    <property type="entry name" value="Ribosomal_S27"/>
    <property type="match status" value="1"/>
</dbReference>
<accession>Q2FS44</accession>
<protein>
    <recommendedName>
        <fullName evidence="6">Small ribosomal subunit protein eS31</fullName>
    </recommendedName>
</protein>
<comment type="caution">
    <text evidence="6">Lacks conserved residue(s) required for the propagation of feature annotation.</text>
</comment>
<dbReference type="SUPFAM" id="SSF57829">
    <property type="entry name" value="Zn-binding ribosomal proteins"/>
    <property type="match status" value="1"/>
</dbReference>
<keyword evidence="5 6" id="KW-0687">Ribonucleoprotein</keyword>
<organism evidence="8 9">
    <name type="scientific">Methanospirillum hungatei JF-1 (strain ATCC 27890 / DSM 864 / NBRC 100397 / JF-1)</name>
    <dbReference type="NCBI Taxonomy" id="323259"/>
    <lineage>
        <taxon>Archaea</taxon>
        <taxon>Methanobacteriati</taxon>
        <taxon>Methanobacteriota</taxon>
        <taxon>Stenosarchaea group</taxon>
        <taxon>Methanomicrobia</taxon>
        <taxon>Methanomicrobiales</taxon>
        <taxon>Methanospirillaceae</taxon>
        <taxon>Methanospirillum</taxon>
    </lineage>
</organism>
<dbReference type="InterPro" id="IPR022845">
    <property type="entry name" value="Ribosomal_eS31_arc"/>
</dbReference>
<dbReference type="HOGENOM" id="CLU_179743_2_0_2"/>
<dbReference type="GO" id="GO:0005840">
    <property type="term" value="C:ribosome"/>
    <property type="evidence" value="ECO:0007669"/>
    <property type="project" value="UniProtKB-KW"/>
</dbReference>
<comment type="similarity">
    <text evidence="6">Belongs to the eukaryotic ribosomal protein eS31 family.</text>
</comment>